<keyword evidence="2" id="KW-1185">Reference proteome</keyword>
<evidence type="ECO:0000313" key="2">
    <source>
        <dbReference type="Proteomes" id="UP000499080"/>
    </source>
</evidence>
<gene>
    <name evidence="1" type="ORF">AVEN_256092_1</name>
</gene>
<proteinExistence type="predicted"/>
<dbReference type="EMBL" id="BGPR01000307">
    <property type="protein sequence ID" value="GBM12003.1"/>
    <property type="molecule type" value="Genomic_DNA"/>
</dbReference>
<sequence>MGSLVSVQLRKDANLSFLIRSSEKLLCDKRHSIHRSSYIKQGVKKALCVVNPLLRFPTVQVATWRDQFEQLAWNLHKGKRPRSVLCQYETLHND</sequence>
<accession>A0A4Y2D5L2</accession>
<protein>
    <submittedName>
        <fullName evidence="1">Uncharacterized protein</fullName>
    </submittedName>
</protein>
<reference evidence="1 2" key="1">
    <citation type="journal article" date="2019" name="Sci. Rep.">
        <title>Orb-weaving spider Araneus ventricosus genome elucidates the spidroin gene catalogue.</title>
        <authorList>
            <person name="Kono N."/>
            <person name="Nakamura H."/>
            <person name="Ohtoshi R."/>
            <person name="Moran D.A.P."/>
            <person name="Shinohara A."/>
            <person name="Yoshida Y."/>
            <person name="Fujiwara M."/>
            <person name="Mori M."/>
            <person name="Tomita M."/>
            <person name="Arakawa K."/>
        </authorList>
    </citation>
    <scope>NUCLEOTIDE SEQUENCE [LARGE SCALE GENOMIC DNA]</scope>
</reference>
<comment type="caution">
    <text evidence="1">The sequence shown here is derived from an EMBL/GenBank/DDBJ whole genome shotgun (WGS) entry which is preliminary data.</text>
</comment>
<dbReference type="Proteomes" id="UP000499080">
    <property type="component" value="Unassembled WGS sequence"/>
</dbReference>
<organism evidence="1 2">
    <name type="scientific">Araneus ventricosus</name>
    <name type="common">Orbweaver spider</name>
    <name type="synonym">Epeira ventricosa</name>
    <dbReference type="NCBI Taxonomy" id="182803"/>
    <lineage>
        <taxon>Eukaryota</taxon>
        <taxon>Metazoa</taxon>
        <taxon>Ecdysozoa</taxon>
        <taxon>Arthropoda</taxon>
        <taxon>Chelicerata</taxon>
        <taxon>Arachnida</taxon>
        <taxon>Araneae</taxon>
        <taxon>Araneomorphae</taxon>
        <taxon>Entelegynae</taxon>
        <taxon>Araneoidea</taxon>
        <taxon>Araneidae</taxon>
        <taxon>Araneus</taxon>
    </lineage>
</organism>
<dbReference type="AlphaFoldDB" id="A0A4Y2D5L2"/>
<name>A0A4Y2D5L2_ARAVE</name>
<evidence type="ECO:0000313" key="1">
    <source>
        <dbReference type="EMBL" id="GBM12003.1"/>
    </source>
</evidence>